<comment type="subcellular location">
    <subcellularLocation>
        <location evidence="10">Cytoplasm</location>
    </subcellularLocation>
    <text evidence="10">Associated with the membrane possibly through PlsY.</text>
</comment>
<dbReference type="HAMAP" id="MF_00019">
    <property type="entry name" value="PlsX"/>
    <property type="match status" value="1"/>
</dbReference>
<keyword evidence="4 10" id="KW-0808">Transferase</keyword>
<dbReference type="GO" id="GO:0043811">
    <property type="term" value="F:phosphate:acyl-[acyl carrier protein] acyltransferase activity"/>
    <property type="evidence" value="ECO:0007669"/>
    <property type="project" value="UniProtKB-UniRule"/>
</dbReference>
<evidence type="ECO:0000256" key="2">
    <source>
        <dbReference type="ARBA" id="ARBA00022490"/>
    </source>
</evidence>
<dbReference type="EMBL" id="DVNG01000110">
    <property type="protein sequence ID" value="HIU50824.1"/>
    <property type="molecule type" value="Genomic_DNA"/>
</dbReference>
<dbReference type="Proteomes" id="UP000824118">
    <property type="component" value="Unassembled WGS sequence"/>
</dbReference>
<keyword evidence="3 10" id="KW-0444">Lipid biosynthesis</keyword>
<keyword evidence="5 10" id="KW-0443">Lipid metabolism</keyword>
<dbReference type="InterPro" id="IPR003664">
    <property type="entry name" value="FA_synthesis"/>
</dbReference>
<evidence type="ECO:0000256" key="5">
    <source>
        <dbReference type="ARBA" id="ARBA00023098"/>
    </source>
</evidence>
<comment type="function">
    <text evidence="10">Catalyzes the reversible formation of acyl-phosphate (acyl-PO(4)) from acyl-[acyl-carrier-protein] (acyl-ACP). This enzyme utilizes acyl-ACP as fatty acyl donor, but not acyl-CoA.</text>
</comment>
<evidence type="ECO:0000256" key="1">
    <source>
        <dbReference type="ARBA" id="ARBA00001232"/>
    </source>
</evidence>
<dbReference type="GO" id="GO:0005737">
    <property type="term" value="C:cytoplasm"/>
    <property type="evidence" value="ECO:0007669"/>
    <property type="project" value="UniProtKB-SubCell"/>
</dbReference>
<comment type="catalytic activity">
    <reaction evidence="1 10">
        <text>a fatty acyl-[ACP] + phosphate = an acyl phosphate + holo-[ACP]</text>
        <dbReference type="Rhea" id="RHEA:42292"/>
        <dbReference type="Rhea" id="RHEA-COMP:9685"/>
        <dbReference type="Rhea" id="RHEA-COMP:14125"/>
        <dbReference type="ChEBI" id="CHEBI:43474"/>
        <dbReference type="ChEBI" id="CHEBI:59918"/>
        <dbReference type="ChEBI" id="CHEBI:64479"/>
        <dbReference type="ChEBI" id="CHEBI:138651"/>
        <dbReference type="EC" id="2.3.1.274"/>
    </reaction>
</comment>
<reference evidence="11" key="1">
    <citation type="submission" date="2020-10" db="EMBL/GenBank/DDBJ databases">
        <authorList>
            <person name="Gilroy R."/>
        </authorList>
    </citation>
    <scope>NUCLEOTIDE SEQUENCE</scope>
    <source>
        <strain evidence="11">ChiGjej1B1-1684</strain>
    </source>
</reference>
<evidence type="ECO:0000256" key="3">
    <source>
        <dbReference type="ARBA" id="ARBA00022516"/>
    </source>
</evidence>
<dbReference type="PANTHER" id="PTHR30100:SF1">
    <property type="entry name" value="PHOSPHATE ACYLTRANSFERASE"/>
    <property type="match status" value="1"/>
</dbReference>
<dbReference type="InterPro" id="IPR012281">
    <property type="entry name" value="Phospholipid_synth_PlsX-like"/>
</dbReference>
<sequence>MKIIVDAFGGDNAPLEIIKGSCEAKAEYNVDIVFTGNRNIIEKVAKENNIDISGIEIIHTEDVISMHDTGSEIMKSKSNSSMAVGLKAVAEGKGDAFVSAGNSGALCVGATLLVKRIKGIKRPGFAPVIPTMEGCLILADGGANVDCRPEMLQQFGIMGSAYMNKVYNLEKPRVALANVGEEECKGGELQLQAYQLMKNSPINFIGNIEGRDIPMGGCDVLVCDGFTGNLILKTYEGVAMALMKKIKGIFTKGIKNKLAAAMVLSDMKEMKKEFDYNEYGGAPILGCSKPVFKAHGSSNAKTFKNAIRLTKQYVEGDVIGAIAKSLESMK</sequence>
<evidence type="ECO:0000256" key="9">
    <source>
        <dbReference type="ARBA" id="ARBA00046608"/>
    </source>
</evidence>
<dbReference type="AlphaFoldDB" id="A0A9D1S852"/>
<comment type="similarity">
    <text evidence="10">Belongs to the PlsX family.</text>
</comment>
<keyword evidence="7 10" id="KW-1208">Phospholipid metabolism</keyword>
<dbReference type="PIRSF" id="PIRSF002465">
    <property type="entry name" value="Phsphlp_syn_PlsX"/>
    <property type="match status" value="1"/>
</dbReference>
<keyword evidence="2 10" id="KW-0963">Cytoplasm</keyword>
<protein>
    <recommendedName>
        <fullName evidence="8 10">Phosphate acyltransferase</fullName>
        <ecNumber evidence="8 10">2.3.1.274</ecNumber>
    </recommendedName>
    <alternativeName>
        <fullName evidence="10">Acyl-ACP phosphotransacylase</fullName>
    </alternativeName>
    <alternativeName>
        <fullName evidence="10">Acyl-[acyl-carrier-protein]--phosphate acyltransferase</fullName>
    </alternativeName>
    <alternativeName>
        <fullName evidence="10">Phosphate-acyl-ACP acyltransferase</fullName>
    </alternativeName>
</protein>
<evidence type="ECO:0000256" key="8">
    <source>
        <dbReference type="ARBA" id="ARBA00024069"/>
    </source>
</evidence>
<dbReference type="Gene3D" id="3.40.718.10">
    <property type="entry name" value="Isopropylmalate Dehydrogenase"/>
    <property type="match status" value="1"/>
</dbReference>
<proteinExistence type="inferred from homology"/>
<evidence type="ECO:0000256" key="7">
    <source>
        <dbReference type="ARBA" id="ARBA00023264"/>
    </source>
</evidence>
<gene>
    <name evidence="10 11" type="primary">plsX</name>
    <name evidence="11" type="ORF">IAD22_07405</name>
</gene>
<evidence type="ECO:0000256" key="6">
    <source>
        <dbReference type="ARBA" id="ARBA00023209"/>
    </source>
</evidence>
<dbReference type="GO" id="GO:0006633">
    <property type="term" value="P:fatty acid biosynthetic process"/>
    <property type="evidence" value="ECO:0007669"/>
    <property type="project" value="UniProtKB-UniRule"/>
</dbReference>
<organism evidence="11 12">
    <name type="scientific">Candidatus Limousia pullorum</name>
    <dbReference type="NCBI Taxonomy" id="2840860"/>
    <lineage>
        <taxon>Bacteria</taxon>
        <taxon>Bacillati</taxon>
        <taxon>Bacillota</taxon>
        <taxon>Clostridia</taxon>
        <taxon>Eubacteriales</taxon>
        <taxon>Oscillospiraceae</taxon>
        <taxon>Oscillospiraceae incertae sedis</taxon>
        <taxon>Candidatus Limousia</taxon>
    </lineage>
</organism>
<comment type="caution">
    <text evidence="11">The sequence shown here is derived from an EMBL/GenBank/DDBJ whole genome shotgun (WGS) entry which is preliminary data.</text>
</comment>
<name>A0A9D1S852_9FIRM</name>
<reference evidence="11" key="2">
    <citation type="journal article" date="2021" name="PeerJ">
        <title>Extensive microbial diversity within the chicken gut microbiome revealed by metagenomics and culture.</title>
        <authorList>
            <person name="Gilroy R."/>
            <person name="Ravi A."/>
            <person name="Getino M."/>
            <person name="Pursley I."/>
            <person name="Horton D.L."/>
            <person name="Alikhan N.F."/>
            <person name="Baker D."/>
            <person name="Gharbi K."/>
            <person name="Hall N."/>
            <person name="Watson M."/>
            <person name="Adriaenssens E.M."/>
            <person name="Foster-Nyarko E."/>
            <person name="Jarju S."/>
            <person name="Secka A."/>
            <person name="Antonio M."/>
            <person name="Oren A."/>
            <person name="Chaudhuri R.R."/>
            <person name="La Ragione R."/>
            <person name="Hildebrand F."/>
            <person name="Pallen M.J."/>
        </authorList>
    </citation>
    <scope>NUCLEOTIDE SEQUENCE</scope>
    <source>
        <strain evidence="11">ChiGjej1B1-1684</strain>
    </source>
</reference>
<dbReference type="NCBIfam" id="TIGR00182">
    <property type="entry name" value="plsX"/>
    <property type="match status" value="1"/>
</dbReference>
<dbReference type="SUPFAM" id="SSF53659">
    <property type="entry name" value="Isocitrate/Isopropylmalate dehydrogenase-like"/>
    <property type="match status" value="1"/>
</dbReference>
<keyword evidence="11" id="KW-0012">Acyltransferase</keyword>
<evidence type="ECO:0000256" key="4">
    <source>
        <dbReference type="ARBA" id="ARBA00022679"/>
    </source>
</evidence>
<evidence type="ECO:0000313" key="12">
    <source>
        <dbReference type="Proteomes" id="UP000824118"/>
    </source>
</evidence>
<evidence type="ECO:0000313" key="11">
    <source>
        <dbReference type="EMBL" id="HIU50824.1"/>
    </source>
</evidence>
<dbReference type="GO" id="GO:0008654">
    <property type="term" value="P:phospholipid biosynthetic process"/>
    <property type="evidence" value="ECO:0007669"/>
    <property type="project" value="UniProtKB-KW"/>
</dbReference>
<comment type="pathway">
    <text evidence="10">Lipid metabolism; phospholipid metabolism.</text>
</comment>
<keyword evidence="6 10" id="KW-0594">Phospholipid biosynthesis</keyword>
<dbReference type="PANTHER" id="PTHR30100">
    <property type="entry name" value="FATTY ACID/PHOSPHOLIPID SYNTHESIS PROTEIN PLSX"/>
    <property type="match status" value="1"/>
</dbReference>
<dbReference type="EC" id="2.3.1.274" evidence="8 10"/>
<evidence type="ECO:0000256" key="10">
    <source>
        <dbReference type="HAMAP-Rule" id="MF_00019"/>
    </source>
</evidence>
<dbReference type="Pfam" id="PF02504">
    <property type="entry name" value="FA_synthesis"/>
    <property type="match status" value="1"/>
</dbReference>
<comment type="subunit">
    <text evidence="9 10">Homodimer. Probably interacts with PlsY.</text>
</comment>
<accession>A0A9D1S852</accession>